<keyword evidence="3" id="KW-1185">Reference proteome</keyword>
<organism evidence="2 3">
    <name type="scientific">Pontibacillus marinus BH030004 = DSM 16465</name>
    <dbReference type="NCBI Taxonomy" id="1385511"/>
    <lineage>
        <taxon>Bacteria</taxon>
        <taxon>Bacillati</taxon>
        <taxon>Bacillota</taxon>
        <taxon>Bacilli</taxon>
        <taxon>Bacillales</taxon>
        <taxon>Bacillaceae</taxon>
        <taxon>Pontibacillus</taxon>
    </lineage>
</organism>
<protein>
    <recommendedName>
        <fullName evidence="1">AttH domain-containing protein</fullName>
    </recommendedName>
</protein>
<dbReference type="RefSeq" id="WP_027448437.1">
    <property type="nucleotide sequence ID" value="NZ_AVPF01000006.1"/>
</dbReference>
<dbReference type="EMBL" id="AVPF01000006">
    <property type="protein sequence ID" value="KGX90594.1"/>
    <property type="molecule type" value="Genomic_DNA"/>
</dbReference>
<dbReference type="Proteomes" id="UP000030403">
    <property type="component" value="Unassembled WGS sequence"/>
</dbReference>
<proteinExistence type="predicted"/>
<dbReference type="Pfam" id="PF07143">
    <property type="entry name" value="CrtC"/>
    <property type="match status" value="1"/>
</dbReference>
<dbReference type="STRING" id="1385511.GCA_000425225_01553"/>
<feature type="domain" description="AttH" evidence="1">
    <location>
        <begin position="122"/>
        <end position="219"/>
    </location>
</feature>
<evidence type="ECO:0000313" key="2">
    <source>
        <dbReference type="EMBL" id="KGX90594.1"/>
    </source>
</evidence>
<dbReference type="OrthoDB" id="9770826at2"/>
<sequence length="359" mass="41635">MNENFFEKISLPKDTGPHRKSNIEWWYNYAYLTGDQGGQYAVMASFFRVGETECSKGHYLIFTLIDLNNKTKQNYSIIDSKLKHNMIAMYLPFYLLLNPKDVQIWDLYKDLLLGQVPPPHSQMDKASIQQNPTKLIYGDNELTFMGENEDRFKMHLTDKDFEIDLNFRSLKPISLIGGDGKPDDLYYYSFTRNHVEGQIQTHSGIENVEGVGWFDHQWGRDYGLIKGAGWDWFGLQLEDGRELLLNQMRSGKETFSPMANIIEKDGSVRFTRNISFIEINFWRSFQTNARYPIEWKIKIPEFSMDLHVMAHFPKQEMPIIGPLQAIWEGVCEVSGTEVTSNEGNKEIQGRGFMELVGYA</sequence>
<dbReference type="PANTHER" id="PTHR38591">
    <property type="entry name" value="HYDROLASE"/>
    <property type="match status" value="1"/>
</dbReference>
<dbReference type="Gene3D" id="2.40.370.10">
    <property type="entry name" value="AttH-like domain"/>
    <property type="match status" value="2"/>
</dbReference>
<evidence type="ECO:0000259" key="1">
    <source>
        <dbReference type="Pfam" id="PF07143"/>
    </source>
</evidence>
<accession>A0A0A5GF34</accession>
<dbReference type="PANTHER" id="PTHR38591:SF1">
    <property type="entry name" value="BLL1000 PROTEIN"/>
    <property type="match status" value="1"/>
</dbReference>
<name>A0A0A5GF34_9BACI</name>
<reference evidence="2 3" key="1">
    <citation type="submission" date="2013-08" db="EMBL/GenBank/DDBJ databases">
        <authorList>
            <person name="Huang J."/>
            <person name="Wang G."/>
        </authorList>
    </citation>
    <scope>NUCLEOTIDE SEQUENCE [LARGE SCALE GENOMIC DNA]</scope>
    <source>
        <strain evidence="2 3">BH030004</strain>
    </source>
</reference>
<dbReference type="Pfam" id="PF17186">
    <property type="entry name" value="Lipocalin_9"/>
    <property type="match status" value="1"/>
</dbReference>
<dbReference type="InterPro" id="IPR010791">
    <property type="entry name" value="AttH_dom"/>
</dbReference>
<comment type="caution">
    <text evidence="2">The sequence shown here is derived from an EMBL/GenBank/DDBJ whole genome shotgun (WGS) entry which is preliminary data.</text>
</comment>
<gene>
    <name evidence="2" type="ORF">N783_19750</name>
</gene>
<dbReference type="SUPFAM" id="SSF159245">
    <property type="entry name" value="AttH-like"/>
    <property type="match status" value="1"/>
</dbReference>
<dbReference type="InterPro" id="IPR023374">
    <property type="entry name" value="AttH-like_dom_sf"/>
</dbReference>
<evidence type="ECO:0000313" key="3">
    <source>
        <dbReference type="Proteomes" id="UP000030403"/>
    </source>
</evidence>
<dbReference type="eggNOG" id="COG5621">
    <property type="taxonomic scope" value="Bacteria"/>
</dbReference>
<dbReference type="AlphaFoldDB" id="A0A0A5GF34"/>